<reference evidence="2 3" key="1">
    <citation type="journal article" date="2013" name="Genome Announc.">
        <title>Complete Genome Sequence of the Thermophilic and Facultatively Chemolithoautotrophic Sulfate Reducer Archaeoglobus sulfaticallidus Strain PM70-1T.</title>
        <authorList>
            <person name="Stokke R."/>
            <person name="Hocking W.P."/>
            <person name="Steinsbu B.O."/>
            <person name="Steen I.H."/>
        </authorList>
    </citation>
    <scope>NUCLEOTIDE SEQUENCE [LARGE SCALE GENOMIC DNA]</scope>
    <source>
        <strain evidence="2">PM70-1</strain>
    </source>
</reference>
<dbReference type="STRING" id="387631.Asulf_00406"/>
<dbReference type="GeneID" id="15392052"/>
<dbReference type="PANTHER" id="PTHR43534">
    <property type="entry name" value="MIND SUPERFAMILY P-LOOP ATPASE CONTAINING AN INSERTED FERREDOXIN DOMAIN"/>
    <property type="match status" value="1"/>
</dbReference>
<feature type="domain" description="4Fe-4S ferredoxin-type" evidence="1">
    <location>
        <begin position="71"/>
        <end position="95"/>
    </location>
</feature>
<dbReference type="Gene3D" id="3.40.50.300">
    <property type="entry name" value="P-loop containing nucleotide triphosphate hydrolases"/>
    <property type="match status" value="1"/>
</dbReference>
<dbReference type="SUPFAM" id="SSF52540">
    <property type="entry name" value="P-loop containing nucleoside triphosphate hydrolases"/>
    <property type="match status" value="1"/>
</dbReference>
<keyword evidence="3" id="KW-1185">Reference proteome</keyword>
<dbReference type="RefSeq" id="WP_015590032.1">
    <property type="nucleotide sequence ID" value="NC_021169.1"/>
</dbReference>
<dbReference type="OrthoDB" id="65817at2157"/>
<accession>N0BBQ1</accession>
<dbReference type="Pfam" id="PF00037">
    <property type="entry name" value="Fer4"/>
    <property type="match status" value="2"/>
</dbReference>
<dbReference type="SUPFAM" id="SSF46548">
    <property type="entry name" value="alpha-helical ferredoxin"/>
    <property type="match status" value="1"/>
</dbReference>
<evidence type="ECO:0000259" key="1">
    <source>
        <dbReference type="PROSITE" id="PS51379"/>
    </source>
</evidence>
<feature type="domain" description="4Fe-4S ferredoxin-type" evidence="1">
    <location>
        <begin position="98"/>
        <end position="127"/>
    </location>
</feature>
<sequence>MSSISNPESANSEPKQIAIISGKGGTGKTTFSALIHSIEGCVIADCDVDAPNLHILLNPEILEVEEYYASKKARILQDKCSSCGLCYEVCRFNAIFDNPYTVNDKRCEGCGFCYSACPEKAIVMETVKTGEIYKSKTRYGHFVHALLKAGEENTGRLVTEVRQRAKKIAEDMNFEFVIVDAPPGVGCPVMASLTDVDVAIVISEPTLSGLNDLKRILDLCDHFGVKAFVTVNKYDLNESMALKIRDYCESREVEFLGFIPFDKDLIEQVSNLKYPFDGTAAEKMSECWKTVRGRLL</sequence>
<dbReference type="KEGG" id="ast:Asulf_00406"/>
<dbReference type="HOGENOM" id="CLU_067767_1_0_2"/>
<dbReference type="InterPro" id="IPR017896">
    <property type="entry name" value="4Fe4S_Fe-S-bd"/>
</dbReference>
<dbReference type="InterPro" id="IPR017900">
    <property type="entry name" value="4Fe4S_Fe_S_CS"/>
</dbReference>
<dbReference type="GO" id="GO:0016491">
    <property type="term" value="F:oxidoreductase activity"/>
    <property type="evidence" value="ECO:0007669"/>
    <property type="project" value="UniProtKB-ARBA"/>
</dbReference>
<protein>
    <submittedName>
        <fullName evidence="2">MinD superfamily P-loop ATPase containing an inserted ferredoxin domain</fullName>
    </submittedName>
</protein>
<dbReference type="PROSITE" id="PS51379">
    <property type="entry name" value="4FE4S_FER_2"/>
    <property type="match status" value="2"/>
</dbReference>
<dbReference type="InterPro" id="IPR027417">
    <property type="entry name" value="P-loop_NTPase"/>
</dbReference>
<evidence type="ECO:0000313" key="2">
    <source>
        <dbReference type="EMBL" id="AGK60433.1"/>
    </source>
</evidence>
<dbReference type="InterPro" id="IPR002586">
    <property type="entry name" value="CobQ/CobB/MinD/ParA_Nub-bd_dom"/>
</dbReference>
<evidence type="ECO:0000313" key="3">
    <source>
        <dbReference type="Proteomes" id="UP000013307"/>
    </source>
</evidence>
<dbReference type="PANTHER" id="PTHR43534:SF1">
    <property type="entry name" value="4FE-4S CLUSTER CONTAINING PARA FAMILY ATPASE PROTEIN"/>
    <property type="match status" value="1"/>
</dbReference>
<proteinExistence type="predicted"/>
<dbReference type="Proteomes" id="UP000013307">
    <property type="component" value="Chromosome"/>
</dbReference>
<dbReference type="PROSITE" id="PS00198">
    <property type="entry name" value="4FE4S_FER_1"/>
    <property type="match status" value="1"/>
</dbReference>
<organism evidence="2 3">
    <name type="scientific">Archaeoglobus sulfaticallidus PM70-1</name>
    <dbReference type="NCBI Taxonomy" id="387631"/>
    <lineage>
        <taxon>Archaea</taxon>
        <taxon>Methanobacteriati</taxon>
        <taxon>Methanobacteriota</taxon>
        <taxon>Archaeoglobi</taxon>
        <taxon>Archaeoglobales</taxon>
        <taxon>Archaeoglobaceae</taxon>
        <taxon>Archaeoglobus</taxon>
    </lineage>
</organism>
<dbReference type="Gene3D" id="3.30.70.20">
    <property type="match status" value="1"/>
</dbReference>
<dbReference type="eggNOG" id="arCOG04073">
    <property type="taxonomic scope" value="Archaea"/>
</dbReference>
<name>N0BBQ1_9EURY</name>
<dbReference type="EMBL" id="CP005290">
    <property type="protein sequence ID" value="AGK60433.1"/>
    <property type="molecule type" value="Genomic_DNA"/>
</dbReference>
<gene>
    <name evidence="2" type="ORF">Asulf_00406</name>
</gene>
<dbReference type="AlphaFoldDB" id="N0BBQ1"/>
<dbReference type="Pfam" id="PF01656">
    <property type="entry name" value="CbiA"/>
    <property type="match status" value="1"/>
</dbReference>
<dbReference type="CDD" id="cd03110">
    <property type="entry name" value="SIMIBI_bact_arch"/>
    <property type="match status" value="1"/>
</dbReference>